<protein>
    <submittedName>
        <fullName evidence="2">Uncharacterized protein</fullName>
    </submittedName>
</protein>
<reference evidence="2 3" key="1">
    <citation type="submission" date="2015-07" db="EMBL/GenBank/DDBJ databases">
        <title>Foodborne Vibrio parahaemolyticus Isolates.</title>
        <authorList>
            <person name="Ronholm J."/>
            <person name="Petronella N."/>
            <person name="Kenwell R."/>
            <person name="Banerjee S."/>
        </authorList>
    </citation>
    <scope>NUCLEOTIDE SEQUENCE [LARGE SCALE GENOMIC DNA]</scope>
    <source>
        <strain evidence="2 3">HS-06-05</strain>
    </source>
</reference>
<dbReference type="RefSeq" id="WP_053812410.1">
    <property type="nucleotide sequence ID" value="NZ_JAMQAC010000077.1"/>
</dbReference>
<dbReference type="EMBL" id="LIRS01000099">
    <property type="protein sequence ID" value="KOY28424.1"/>
    <property type="molecule type" value="Genomic_DNA"/>
</dbReference>
<dbReference type="Proteomes" id="UP000037697">
    <property type="component" value="Unassembled WGS sequence"/>
</dbReference>
<evidence type="ECO:0000313" key="2">
    <source>
        <dbReference type="EMBL" id="KOY28424.1"/>
    </source>
</evidence>
<gene>
    <name evidence="2" type="ORF">ACX05_18710</name>
</gene>
<organism evidence="2 3">
    <name type="scientific">Vibrio parahaemolyticus</name>
    <dbReference type="NCBI Taxonomy" id="670"/>
    <lineage>
        <taxon>Bacteria</taxon>
        <taxon>Pseudomonadati</taxon>
        <taxon>Pseudomonadota</taxon>
        <taxon>Gammaproteobacteria</taxon>
        <taxon>Vibrionales</taxon>
        <taxon>Vibrionaceae</taxon>
        <taxon>Vibrio</taxon>
    </lineage>
</organism>
<evidence type="ECO:0000256" key="1">
    <source>
        <dbReference type="SAM" id="Phobius"/>
    </source>
</evidence>
<dbReference type="AlphaFoldDB" id="A0AAW3IQY2"/>
<feature type="transmembrane region" description="Helical" evidence="1">
    <location>
        <begin position="12"/>
        <end position="30"/>
    </location>
</feature>
<keyword evidence="1" id="KW-1133">Transmembrane helix</keyword>
<proteinExistence type="predicted"/>
<comment type="caution">
    <text evidence="2">The sequence shown here is derived from an EMBL/GenBank/DDBJ whole genome shotgun (WGS) entry which is preliminary data.</text>
</comment>
<keyword evidence="1" id="KW-0472">Membrane</keyword>
<evidence type="ECO:0000313" key="3">
    <source>
        <dbReference type="Proteomes" id="UP000037697"/>
    </source>
</evidence>
<sequence>MTKETIKFIKEFLIVGVVLVAVLYSATTAWKNTEKLTELESDMKGVRESLIALVLEDSPNKTDLATKLLSNVSVIEGLDQFNEEKYESAFTLWSESALRGDESSAFAIYAAKVKLNEEVVTLPEGEKRDRLIEALKIAPEIIKKDGEYMLSAQVEK</sequence>
<accession>A0AAW3IQY2</accession>
<name>A0AAW3IQY2_VIBPH</name>
<keyword evidence="1" id="KW-0812">Transmembrane</keyword>